<feature type="compositionally biased region" description="Low complexity" evidence="1">
    <location>
        <begin position="239"/>
        <end position="248"/>
    </location>
</feature>
<feature type="compositionally biased region" description="Basic and acidic residues" evidence="1">
    <location>
        <begin position="500"/>
        <end position="511"/>
    </location>
</feature>
<proteinExistence type="predicted"/>
<gene>
    <name evidence="2" type="ORF">EST38_g12354</name>
</gene>
<accession>A0A4Q2D2M5</accession>
<feature type="compositionally biased region" description="Low complexity" evidence="1">
    <location>
        <begin position="291"/>
        <end position="307"/>
    </location>
</feature>
<organism evidence="2 3">
    <name type="scientific">Candolleomyces aberdarensis</name>
    <dbReference type="NCBI Taxonomy" id="2316362"/>
    <lineage>
        <taxon>Eukaryota</taxon>
        <taxon>Fungi</taxon>
        <taxon>Dikarya</taxon>
        <taxon>Basidiomycota</taxon>
        <taxon>Agaricomycotina</taxon>
        <taxon>Agaricomycetes</taxon>
        <taxon>Agaricomycetidae</taxon>
        <taxon>Agaricales</taxon>
        <taxon>Agaricineae</taxon>
        <taxon>Psathyrellaceae</taxon>
        <taxon>Candolleomyces</taxon>
    </lineage>
</organism>
<feature type="compositionally biased region" description="Basic residues" evidence="1">
    <location>
        <begin position="490"/>
        <end position="499"/>
    </location>
</feature>
<feature type="compositionally biased region" description="Polar residues" evidence="1">
    <location>
        <begin position="58"/>
        <end position="74"/>
    </location>
</feature>
<evidence type="ECO:0000313" key="3">
    <source>
        <dbReference type="Proteomes" id="UP000290288"/>
    </source>
</evidence>
<feature type="compositionally biased region" description="Low complexity" evidence="1">
    <location>
        <begin position="469"/>
        <end position="478"/>
    </location>
</feature>
<feature type="compositionally biased region" description="Polar residues" evidence="1">
    <location>
        <begin position="435"/>
        <end position="447"/>
    </location>
</feature>
<feature type="region of interest" description="Disordered" evidence="1">
    <location>
        <begin position="1"/>
        <end position="100"/>
    </location>
</feature>
<feature type="compositionally biased region" description="Low complexity" evidence="1">
    <location>
        <begin position="341"/>
        <end position="352"/>
    </location>
</feature>
<reference evidence="2 3" key="1">
    <citation type="submission" date="2019-01" db="EMBL/GenBank/DDBJ databases">
        <title>Draft genome sequence of Psathyrella aberdarensis IHI B618.</title>
        <authorList>
            <person name="Buettner E."/>
            <person name="Kellner H."/>
        </authorList>
    </citation>
    <scope>NUCLEOTIDE SEQUENCE [LARGE SCALE GENOMIC DNA]</scope>
    <source>
        <strain evidence="2 3">IHI B618</strain>
    </source>
</reference>
<dbReference type="AlphaFoldDB" id="A0A4Q2D2M5"/>
<dbReference type="Proteomes" id="UP000290288">
    <property type="component" value="Unassembled WGS sequence"/>
</dbReference>
<name>A0A4Q2D2M5_9AGAR</name>
<protein>
    <submittedName>
        <fullName evidence="2">Uncharacterized protein</fullName>
    </submittedName>
</protein>
<sequence>MFPAYNSPFPPPKTRSELKTANTRSEDDVSPLLTSSLNNSSSSSFFLGEKREEEHEPFSSSMFFPRQRQSNASLSPDWDRNDTRSDLFSSSSSADDVDSQSVKTITSSAAFFHDGQSGSEIAASLGTSNTSLDLPFNSSMFFPRQRSSLESMNPGYDRSSRAFTLTPADDNDSELGLVDGVYIRPESSLGYPQSVSDQEDDEELELQEGSEVPPMTPTNVPDQAPVRPTALHAASMLQSSSPTPSFRSSADLSIYEMIAFRPSSAKVKFSENPSPEASRRRNGLYVPNSPTPGTSEGSSTSGIAESTAGGGLAKRWTSLRRLSLSSPKASANLHDRARSVSPGPNGTGSPNGKARAQQRPRGRSPAPTTARSTGRSPGQTQLNGNAQQSPTTQGEPSSPGRLRQALGTVAGSPSSLLRYTRSLRGTPIPKEPTSPLASYSFRGSTAEASPGKGLPKGVGLGIQNLAFPSSSITPSHSSFGGGSKLPNPKTTKRHVKGKKKADNERELHNDQETLLGHTNERSNSWTGGGADDDDIEGIDEATAEAARLVTDMWSRK</sequence>
<feature type="compositionally biased region" description="Acidic residues" evidence="1">
    <location>
        <begin position="197"/>
        <end position="208"/>
    </location>
</feature>
<keyword evidence="3" id="KW-1185">Reference proteome</keyword>
<dbReference type="EMBL" id="SDEE01000897">
    <property type="protein sequence ID" value="RXW13500.1"/>
    <property type="molecule type" value="Genomic_DNA"/>
</dbReference>
<feature type="region of interest" description="Disordered" evidence="1">
    <location>
        <begin position="325"/>
        <end position="535"/>
    </location>
</feature>
<dbReference type="OrthoDB" id="10454673at2759"/>
<feature type="region of interest" description="Disordered" evidence="1">
    <location>
        <begin position="187"/>
        <end position="248"/>
    </location>
</feature>
<feature type="compositionally biased region" description="Basic and acidic residues" evidence="1">
    <location>
        <begin position="48"/>
        <end position="57"/>
    </location>
</feature>
<evidence type="ECO:0000313" key="2">
    <source>
        <dbReference type="EMBL" id="RXW13500.1"/>
    </source>
</evidence>
<feature type="compositionally biased region" description="Polar residues" evidence="1">
    <location>
        <begin position="366"/>
        <end position="396"/>
    </location>
</feature>
<feature type="compositionally biased region" description="Low complexity" evidence="1">
    <location>
        <begin position="35"/>
        <end position="47"/>
    </location>
</feature>
<evidence type="ECO:0000256" key="1">
    <source>
        <dbReference type="SAM" id="MobiDB-lite"/>
    </source>
</evidence>
<feature type="region of interest" description="Disordered" evidence="1">
    <location>
        <begin position="264"/>
        <end position="312"/>
    </location>
</feature>
<feature type="region of interest" description="Disordered" evidence="1">
    <location>
        <begin position="148"/>
        <end position="175"/>
    </location>
</feature>
<comment type="caution">
    <text evidence="2">The sequence shown here is derived from an EMBL/GenBank/DDBJ whole genome shotgun (WGS) entry which is preliminary data.</text>
</comment>